<dbReference type="Gene3D" id="1.50.10.20">
    <property type="match status" value="1"/>
</dbReference>
<keyword evidence="1" id="KW-0732">Signal</keyword>
<dbReference type="Pfam" id="PF07678">
    <property type="entry name" value="TED_complement"/>
    <property type="match status" value="1"/>
</dbReference>
<accession>A0AAE1QGU5</accession>
<feature type="domain" description="Alpha-macroglobulin-like TED" evidence="2">
    <location>
        <begin position="86"/>
        <end position="147"/>
    </location>
</feature>
<evidence type="ECO:0000256" key="1">
    <source>
        <dbReference type="SAM" id="SignalP"/>
    </source>
</evidence>
<dbReference type="PANTHER" id="PTHR11412:SF171">
    <property type="entry name" value="PREGNANCY ZONE PROTEIN-LIKE PROTEIN"/>
    <property type="match status" value="1"/>
</dbReference>
<dbReference type="GO" id="GO:0005615">
    <property type="term" value="C:extracellular space"/>
    <property type="evidence" value="ECO:0007669"/>
    <property type="project" value="InterPro"/>
</dbReference>
<comment type="caution">
    <text evidence="3">The sequence shown here is derived from an EMBL/GenBank/DDBJ whole genome shotgun (WGS) entry which is preliminary data.</text>
</comment>
<evidence type="ECO:0000313" key="3">
    <source>
        <dbReference type="EMBL" id="KAK4325057.1"/>
    </source>
</evidence>
<evidence type="ECO:0000259" key="2">
    <source>
        <dbReference type="Pfam" id="PF07678"/>
    </source>
</evidence>
<dbReference type="EMBL" id="JAWZYT010000301">
    <property type="protein sequence ID" value="KAK4325057.1"/>
    <property type="molecule type" value="Genomic_DNA"/>
</dbReference>
<gene>
    <name evidence="3" type="ORF">Pmani_004367</name>
</gene>
<evidence type="ECO:0000313" key="4">
    <source>
        <dbReference type="Proteomes" id="UP001292094"/>
    </source>
</evidence>
<dbReference type="Proteomes" id="UP001292094">
    <property type="component" value="Unassembled WGS sequence"/>
</dbReference>
<sequence>MPPPLLALPLWVSIIPSGDGFYSNYKDNYLKTNLPYYLKVRAELPDKTPASYSIYLWNFVLGTLPPTLLFLKMESLPSTYPPTPKPQVQIDNISLSTTLEWLKSTQDEDGCFEAVGKAVYKVMKVDVGEKETRMPLTAYVLISILEAGE</sequence>
<proteinExistence type="predicted"/>
<protein>
    <recommendedName>
        <fullName evidence="2">Alpha-macroglobulin-like TED domain-containing protein</fullName>
    </recommendedName>
</protein>
<dbReference type="InterPro" id="IPR050473">
    <property type="entry name" value="A2M/Complement_sys"/>
</dbReference>
<dbReference type="InterPro" id="IPR011626">
    <property type="entry name" value="Alpha-macroglobulin_TED"/>
</dbReference>
<reference evidence="3" key="1">
    <citation type="submission" date="2023-11" db="EMBL/GenBank/DDBJ databases">
        <title>Genome assemblies of two species of porcelain crab, Petrolisthes cinctipes and Petrolisthes manimaculis (Anomura: Porcellanidae).</title>
        <authorList>
            <person name="Angst P."/>
        </authorList>
    </citation>
    <scope>NUCLEOTIDE SEQUENCE</scope>
    <source>
        <strain evidence="3">PB745_02</strain>
        <tissue evidence="3">Gill</tissue>
    </source>
</reference>
<organism evidence="3 4">
    <name type="scientific">Petrolisthes manimaculis</name>
    <dbReference type="NCBI Taxonomy" id="1843537"/>
    <lineage>
        <taxon>Eukaryota</taxon>
        <taxon>Metazoa</taxon>
        <taxon>Ecdysozoa</taxon>
        <taxon>Arthropoda</taxon>
        <taxon>Crustacea</taxon>
        <taxon>Multicrustacea</taxon>
        <taxon>Malacostraca</taxon>
        <taxon>Eumalacostraca</taxon>
        <taxon>Eucarida</taxon>
        <taxon>Decapoda</taxon>
        <taxon>Pleocyemata</taxon>
        <taxon>Anomura</taxon>
        <taxon>Galatheoidea</taxon>
        <taxon>Porcellanidae</taxon>
        <taxon>Petrolisthes</taxon>
    </lineage>
</organism>
<dbReference type="InterPro" id="IPR008930">
    <property type="entry name" value="Terpenoid_cyclase/PrenylTrfase"/>
</dbReference>
<feature type="chain" id="PRO_5042105173" description="Alpha-macroglobulin-like TED domain-containing protein" evidence="1">
    <location>
        <begin position="21"/>
        <end position="149"/>
    </location>
</feature>
<dbReference type="PANTHER" id="PTHR11412">
    <property type="entry name" value="MACROGLOBULIN / COMPLEMENT"/>
    <property type="match status" value="1"/>
</dbReference>
<name>A0AAE1QGU5_9EUCA</name>
<dbReference type="SUPFAM" id="SSF48239">
    <property type="entry name" value="Terpenoid cyclases/Protein prenyltransferases"/>
    <property type="match status" value="1"/>
</dbReference>
<keyword evidence="4" id="KW-1185">Reference proteome</keyword>
<feature type="signal peptide" evidence="1">
    <location>
        <begin position="1"/>
        <end position="20"/>
    </location>
</feature>
<dbReference type="AlphaFoldDB" id="A0AAE1QGU5"/>